<dbReference type="EMBL" id="APOL01000005">
    <property type="protein sequence ID" value="ENU34863.1"/>
    <property type="molecule type" value="Genomic_DNA"/>
</dbReference>
<name>N8RHH5_9GAMM</name>
<dbReference type="HOGENOM" id="CLU_194558_0_0_6"/>
<dbReference type="Pfam" id="PF09926">
    <property type="entry name" value="DUF2158"/>
    <property type="match status" value="1"/>
</dbReference>
<reference evidence="2 3" key="1">
    <citation type="submission" date="2013-02" db="EMBL/GenBank/DDBJ databases">
        <title>The Genome Sequence of Acinetobacter parvus NIPH 1103.</title>
        <authorList>
            <consortium name="The Broad Institute Genome Sequencing Platform"/>
            <consortium name="The Broad Institute Genome Sequencing Center for Infectious Disease"/>
            <person name="Cerqueira G."/>
            <person name="Feldgarden M."/>
            <person name="Courvalin P."/>
            <person name="Perichon B."/>
            <person name="Grillot-Courvalin C."/>
            <person name="Clermont D."/>
            <person name="Rocha E."/>
            <person name="Yoon E.-J."/>
            <person name="Nemec A."/>
            <person name="Walker B."/>
            <person name="Young S.K."/>
            <person name="Zeng Q."/>
            <person name="Gargeya S."/>
            <person name="Fitzgerald M."/>
            <person name="Haas B."/>
            <person name="Abouelleil A."/>
            <person name="Alvarado L."/>
            <person name="Arachchi H.M."/>
            <person name="Berlin A.M."/>
            <person name="Chapman S.B."/>
            <person name="Dewar J."/>
            <person name="Goldberg J."/>
            <person name="Griggs A."/>
            <person name="Gujja S."/>
            <person name="Hansen M."/>
            <person name="Howarth C."/>
            <person name="Imamovic A."/>
            <person name="Larimer J."/>
            <person name="McCowan C."/>
            <person name="Murphy C."/>
            <person name="Neiman D."/>
            <person name="Pearson M."/>
            <person name="Priest M."/>
            <person name="Roberts A."/>
            <person name="Saif S."/>
            <person name="Shea T."/>
            <person name="Sisk P."/>
            <person name="Sykes S."/>
            <person name="Wortman J."/>
            <person name="Nusbaum C."/>
            <person name="Birren B."/>
        </authorList>
    </citation>
    <scope>NUCLEOTIDE SEQUENCE [LARGE SCALE GENOMIC DNA]</scope>
    <source>
        <strain evidence="2 3">NIPH 1103</strain>
    </source>
</reference>
<evidence type="ECO:0008006" key="4">
    <source>
        <dbReference type="Google" id="ProtNLM"/>
    </source>
</evidence>
<comment type="caution">
    <text evidence="2">The sequence shown here is derived from an EMBL/GenBank/DDBJ whole genome shotgun (WGS) entry which is preliminary data.</text>
</comment>
<evidence type="ECO:0000256" key="1">
    <source>
        <dbReference type="SAM" id="MobiDB-lite"/>
    </source>
</evidence>
<dbReference type="Proteomes" id="UP000018426">
    <property type="component" value="Unassembled WGS sequence"/>
</dbReference>
<sequence length="71" mass="7856">MAKSKFSIGDSVYLKSGGPKMTVTNLAEKSTGRITVYTQWFVGQKANAMNAHEDSFTTEDPNPQKEISEKK</sequence>
<dbReference type="PATRIC" id="fig|1217671.3.peg.96"/>
<dbReference type="RefSeq" id="WP_004675998.1">
    <property type="nucleotide sequence ID" value="NZ_KB849221.1"/>
</dbReference>
<evidence type="ECO:0000313" key="3">
    <source>
        <dbReference type="Proteomes" id="UP000018426"/>
    </source>
</evidence>
<protein>
    <recommendedName>
        <fullName evidence="4">DUF2158 domain-containing protein</fullName>
    </recommendedName>
</protein>
<gene>
    <name evidence="2" type="ORF">F989_00096</name>
</gene>
<organism evidence="2 3">
    <name type="scientific">Acinetobacter parvus NIPH 1103</name>
    <dbReference type="NCBI Taxonomy" id="1217671"/>
    <lineage>
        <taxon>Bacteria</taxon>
        <taxon>Pseudomonadati</taxon>
        <taxon>Pseudomonadota</taxon>
        <taxon>Gammaproteobacteria</taxon>
        <taxon>Moraxellales</taxon>
        <taxon>Moraxellaceae</taxon>
        <taxon>Acinetobacter</taxon>
    </lineage>
</organism>
<evidence type="ECO:0000313" key="2">
    <source>
        <dbReference type="EMBL" id="ENU34863.1"/>
    </source>
</evidence>
<dbReference type="AlphaFoldDB" id="N8RHH5"/>
<dbReference type="InterPro" id="IPR019226">
    <property type="entry name" value="DUF2158"/>
</dbReference>
<proteinExistence type="predicted"/>
<accession>N8RHH5</accession>
<feature type="compositionally biased region" description="Basic and acidic residues" evidence="1">
    <location>
        <begin position="62"/>
        <end position="71"/>
    </location>
</feature>
<feature type="region of interest" description="Disordered" evidence="1">
    <location>
        <begin position="50"/>
        <end position="71"/>
    </location>
</feature>